<keyword evidence="3" id="KW-0540">Nuclease</keyword>
<dbReference type="HAMAP" id="MF_00048">
    <property type="entry name" value="UPF0102"/>
    <property type="match status" value="1"/>
</dbReference>
<protein>
    <recommendedName>
        <fullName evidence="2">UPF0102 protein SAMN04488068_2930</fullName>
    </recommendedName>
</protein>
<evidence type="ECO:0000313" key="3">
    <source>
        <dbReference type="EMBL" id="SHH21956.1"/>
    </source>
</evidence>
<evidence type="ECO:0000256" key="1">
    <source>
        <dbReference type="ARBA" id="ARBA00006738"/>
    </source>
</evidence>
<dbReference type="InterPro" id="IPR011856">
    <property type="entry name" value="tRNA_endonuc-like_dom_sf"/>
</dbReference>
<gene>
    <name evidence="3" type="ORF">SAMN04488068_2930</name>
</gene>
<proteinExistence type="inferred from homology"/>
<dbReference type="InterPro" id="IPR011335">
    <property type="entry name" value="Restrct_endonuc-II-like"/>
</dbReference>
<keyword evidence="3" id="KW-0378">Hydrolase</keyword>
<keyword evidence="3" id="KW-0255">Endonuclease</keyword>
<name>A0A1M5R7E5_9GAMM</name>
<dbReference type="GO" id="GO:0003676">
    <property type="term" value="F:nucleic acid binding"/>
    <property type="evidence" value="ECO:0007669"/>
    <property type="project" value="InterPro"/>
</dbReference>
<dbReference type="Proteomes" id="UP000199758">
    <property type="component" value="Unassembled WGS sequence"/>
</dbReference>
<dbReference type="Gene3D" id="3.40.1350.10">
    <property type="match status" value="1"/>
</dbReference>
<dbReference type="AlphaFoldDB" id="A0A1M5R7E5"/>
<evidence type="ECO:0000313" key="4">
    <source>
        <dbReference type="Proteomes" id="UP000199758"/>
    </source>
</evidence>
<dbReference type="InterPro" id="IPR003509">
    <property type="entry name" value="UPF0102_YraN-like"/>
</dbReference>
<accession>A0A1M5R7E5</accession>
<dbReference type="NCBIfam" id="TIGR00252">
    <property type="entry name" value="YraN family protein"/>
    <property type="match status" value="1"/>
</dbReference>
<dbReference type="PANTHER" id="PTHR34039:SF1">
    <property type="entry name" value="UPF0102 PROTEIN YRAN"/>
    <property type="match status" value="1"/>
</dbReference>
<keyword evidence="4" id="KW-1185">Reference proteome</keyword>
<dbReference type="PANTHER" id="PTHR34039">
    <property type="entry name" value="UPF0102 PROTEIN YRAN"/>
    <property type="match status" value="1"/>
</dbReference>
<dbReference type="RefSeq" id="WP_072898607.1">
    <property type="nucleotide sequence ID" value="NZ_FQWZ01000007.1"/>
</dbReference>
<comment type="similarity">
    <text evidence="1 2">Belongs to the UPF0102 family.</text>
</comment>
<dbReference type="Pfam" id="PF02021">
    <property type="entry name" value="UPF0102"/>
    <property type="match status" value="1"/>
</dbReference>
<dbReference type="SUPFAM" id="SSF52980">
    <property type="entry name" value="Restriction endonuclease-like"/>
    <property type="match status" value="1"/>
</dbReference>
<sequence length="114" mass="12977">MKGADAEDRALHYLQRQGLTLVRRNFRARGGEIDLVMRERDLLVLVEVRKRSSARYGDAAESVDARKRGRIVLAARWLLMQQPALARLATRFDVIAIDGDDRINWIRAAFDAGD</sequence>
<dbReference type="GO" id="GO:0004519">
    <property type="term" value="F:endonuclease activity"/>
    <property type="evidence" value="ECO:0007669"/>
    <property type="project" value="UniProtKB-KW"/>
</dbReference>
<dbReference type="STRING" id="490188.SAMN04488068_2930"/>
<dbReference type="OrthoDB" id="9794876at2"/>
<evidence type="ECO:0000256" key="2">
    <source>
        <dbReference type="HAMAP-Rule" id="MF_00048"/>
    </source>
</evidence>
<dbReference type="NCBIfam" id="NF009150">
    <property type="entry name" value="PRK12497.1-3"/>
    <property type="match status" value="1"/>
</dbReference>
<organism evidence="3 4">
    <name type="scientific">Hydrocarboniphaga daqingensis</name>
    <dbReference type="NCBI Taxonomy" id="490188"/>
    <lineage>
        <taxon>Bacteria</taxon>
        <taxon>Pseudomonadati</taxon>
        <taxon>Pseudomonadota</taxon>
        <taxon>Gammaproteobacteria</taxon>
        <taxon>Nevskiales</taxon>
        <taxon>Nevskiaceae</taxon>
        <taxon>Hydrocarboniphaga</taxon>
    </lineage>
</organism>
<dbReference type="EMBL" id="FQWZ01000007">
    <property type="protein sequence ID" value="SHH21956.1"/>
    <property type="molecule type" value="Genomic_DNA"/>
</dbReference>
<reference evidence="3 4" key="1">
    <citation type="submission" date="2016-11" db="EMBL/GenBank/DDBJ databases">
        <authorList>
            <person name="Jaros S."/>
            <person name="Januszkiewicz K."/>
            <person name="Wedrychowicz H."/>
        </authorList>
    </citation>
    <scope>NUCLEOTIDE SEQUENCE [LARGE SCALE GENOMIC DNA]</scope>
    <source>
        <strain evidence="3 4">CGMCC 1.7049</strain>
    </source>
</reference>